<keyword evidence="2" id="KW-1185">Reference proteome</keyword>
<proteinExistence type="predicted"/>
<protein>
    <submittedName>
        <fullName evidence="1">Uncharacterized protein</fullName>
    </submittedName>
</protein>
<dbReference type="Proteomes" id="UP001519460">
    <property type="component" value="Unassembled WGS sequence"/>
</dbReference>
<evidence type="ECO:0000313" key="1">
    <source>
        <dbReference type="EMBL" id="KAK7505704.1"/>
    </source>
</evidence>
<evidence type="ECO:0000313" key="2">
    <source>
        <dbReference type="Proteomes" id="UP001519460"/>
    </source>
</evidence>
<accession>A0ABD0M316</accession>
<comment type="caution">
    <text evidence="1">The sequence shown here is derived from an EMBL/GenBank/DDBJ whole genome shotgun (WGS) entry which is preliminary data.</text>
</comment>
<name>A0ABD0M316_9CAEN</name>
<gene>
    <name evidence="1" type="ORF">BaRGS_00002975</name>
</gene>
<sequence length="136" mass="14813">MTSADNGKATGNGSGSRRKYLTVDRSALASARDRLYRVYSPVLTRKTDHQSSKKALQRDLYAQGTTGNANSAHLPATELRVHWCISDLNDPLYNDMERLALSGLRAGKSHFQKIAGIIRDNDASGSKHGEGRGGRV</sequence>
<dbReference type="EMBL" id="JACVVK020000009">
    <property type="protein sequence ID" value="KAK7505704.1"/>
    <property type="molecule type" value="Genomic_DNA"/>
</dbReference>
<organism evidence="1 2">
    <name type="scientific">Batillaria attramentaria</name>
    <dbReference type="NCBI Taxonomy" id="370345"/>
    <lineage>
        <taxon>Eukaryota</taxon>
        <taxon>Metazoa</taxon>
        <taxon>Spiralia</taxon>
        <taxon>Lophotrochozoa</taxon>
        <taxon>Mollusca</taxon>
        <taxon>Gastropoda</taxon>
        <taxon>Caenogastropoda</taxon>
        <taxon>Sorbeoconcha</taxon>
        <taxon>Cerithioidea</taxon>
        <taxon>Batillariidae</taxon>
        <taxon>Batillaria</taxon>
    </lineage>
</organism>
<dbReference type="AlphaFoldDB" id="A0ABD0M316"/>
<reference evidence="1 2" key="1">
    <citation type="journal article" date="2023" name="Sci. Data">
        <title>Genome assembly of the Korean intertidal mud-creeper Batillaria attramentaria.</title>
        <authorList>
            <person name="Patra A.K."/>
            <person name="Ho P.T."/>
            <person name="Jun S."/>
            <person name="Lee S.J."/>
            <person name="Kim Y."/>
            <person name="Won Y.J."/>
        </authorList>
    </citation>
    <scope>NUCLEOTIDE SEQUENCE [LARGE SCALE GENOMIC DNA]</scope>
    <source>
        <strain evidence="1">Wonlab-2016</strain>
    </source>
</reference>